<evidence type="ECO:0008006" key="5">
    <source>
        <dbReference type="Google" id="ProtNLM"/>
    </source>
</evidence>
<feature type="compositionally biased region" description="Low complexity" evidence="1">
    <location>
        <begin position="19"/>
        <end position="45"/>
    </location>
</feature>
<keyword evidence="4" id="KW-1185">Reference proteome</keyword>
<evidence type="ECO:0000313" key="3">
    <source>
        <dbReference type="EMBL" id="CAL1128224.1"/>
    </source>
</evidence>
<reference evidence="2" key="1">
    <citation type="submission" date="2022-10" db="EMBL/GenBank/DDBJ databases">
        <authorList>
            <person name="Chen Y."/>
            <person name="Dougan E. K."/>
            <person name="Chan C."/>
            <person name="Rhodes N."/>
            <person name="Thang M."/>
        </authorList>
    </citation>
    <scope>NUCLEOTIDE SEQUENCE</scope>
</reference>
<dbReference type="OrthoDB" id="446723at2759"/>
<reference evidence="3" key="2">
    <citation type="submission" date="2024-04" db="EMBL/GenBank/DDBJ databases">
        <authorList>
            <person name="Chen Y."/>
            <person name="Shah S."/>
            <person name="Dougan E. K."/>
            <person name="Thang M."/>
            <person name="Chan C."/>
        </authorList>
    </citation>
    <scope>NUCLEOTIDE SEQUENCE [LARGE SCALE GENOMIC DNA]</scope>
</reference>
<dbReference type="EMBL" id="CAMXCT020000161">
    <property type="protein sequence ID" value="CAL1128224.1"/>
    <property type="molecule type" value="Genomic_DNA"/>
</dbReference>
<evidence type="ECO:0000256" key="1">
    <source>
        <dbReference type="SAM" id="MobiDB-lite"/>
    </source>
</evidence>
<proteinExistence type="predicted"/>
<dbReference type="EMBL" id="CAMXCT010000161">
    <property type="protein sequence ID" value="CAI3974849.1"/>
    <property type="molecule type" value="Genomic_DNA"/>
</dbReference>
<accession>A0A9P1BK33</accession>
<dbReference type="EMBL" id="CAMXCT030000161">
    <property type="protein sequence ID" value="CAL4762161.1"/>
    <property type="molecule type" value="Genomic_DNA"/>
</dbReference>
<dbReference type="InterPro" id="IPR029058">
    <property type="entry name" value="AB_hydrolase_fold"/>
</dbReference>
<dbReference type="AlphaFoldDB" id="A0A9P1BK33"/>
<dbReference type="Gene3D" id="3.40.50.1820">
    <property type="entry name" value="alpha/beta hydrolase"/>
    <property type="match status" value="1"/>
</dbReference>
<protein>
    <recommendedName>
        <fullName evidence="5">Alpha/beta-hydrolase</fullName>
    </recommendedName>
</protein>
<dbReference type="SUPFAM" id="SSF53474">
    <property type="entry name" value="alpha/beta-Hydrolases"/>
    <property type="match status" value="1"/>
</dbReference>
<feature type="region of interest" description="Disordered" evidence="1">
    <location>
        <begin position="19"/>
        <end position="54"/>
    </location>
</feature>
<comment type="caution">
    <text evidence="2">The sequence shown here is derived from an EMBL/GenBank/DDBJ whole genome shotgun (WGS) entry which is preliminary data.</text>
</comment>
<evidence type="ECO:0000313" key="4">
    <source>
        <dbReference type="Proteomes" id="UP001152797"/>
    </source>
</evidence>
<evidence type="ECO:0000313" key="2">
    <source>
        <dbReference type="EMBL" id="CAI3974849.1"/>
    </source>
</evidence>
<dbReference type="Proteomes" id="UP001152797">
    <property type="component" value="Unassembled WGS sequence"/>
</dbReference>
<name>A0A9P1BK33_9DINO</name>
<gene>
    <name evidence="2" type="ORF">C1SCF055_LOCUS3215</name>
</gene>
<organism evidence="2">
    <name type="scientific">Cladocopium goreaui</name>
    <dbReference type="NCBI Taxonomy" id="2562237"/>
    <lineage>
        <taxon>Eukaryota</taxon>
        <taxon>Sar</taxon>
        <taxon>Alveolata</taxon>
        <taxon>Dinophyceae</taxon>
        <taxon>Suessiales</taxon>
        <taxon>Symbiodiniaceae</taxon>
        <taxon>Cladocopium</taxon>
    </lineage>
</organism>
<sequence length="381" mass="41108">MPTPRSPLADAGRQSLRFSSAAKSKLSFSSTTSASSSLRSASTSSMLPPRFDKSDENTPWSTFIPVTLAEGVVEQRLELPCDGPPGVLSVVTFSPRGPRTARTQTAVLCCAGCYECLEGPSCLYNRLASELPQQGYTVVQLAYRPPADDEEEATEDVMTCIDWLANRFGSLVLVGWSMGSAAVVEAAYLRRHLPSLVGIVTLAAQTSGTRNAKHLQVPLLALHGEEDKVLPAECSRTLVQRAVSHGANAKLPPTEEDAEVDESAQEMRLQEWISSSPPLVNIVGPLLAKPGPQAREAVRAELEDSESAPWPFGAVDAVVEVKKAKKSKKPKVSSEAPGYDLYNEDIPMDVFMACEDHTRRTSDGVPVLDLLSSDEDELTQL</sequence>